<sequence>MKKKTIDLLQFATLVIGAWFGIIPVIFKIVGNHTKGAFLPLYLPDPASMIVAGVVSVVSLVMIFALDKTKRNAT</sequence>
<reference evidence="2 3" key="1">
    <citation type="journal article" date="2017" name="Biochemistry">
        <title>Identification of the Biosynthetic Pathway for the Antibiotic Bicyclomycin.</title>
        <authorList>
            <person name="Patteson J."/>
            <person name="Cai W."/>
            <person name="Johnson R.A."/>
            <person name="Santa Maria K."/>
            <person name="Li B."/>
        </authorList>
    </citation>
    <scope>NUCLEOTIDE SEQUENCE [LARGE SCALE GENOMIC DNA]</scope>
    <source>
        <strain evidence="2 3">ATCC 21532</strain>
    </source>
</reference>
<proteinExistence type="predicted"/>
<dbReference type="Proteomes" id="UP000222531">
    <property type="component" value="Unassembled WGS sequence"/>
</dbReference>
<name>A0A2G1XNA1_STRCJ</name>
<organism evidence="2 3">
    <name type="scientific">Streptomyces cinnamoneus</name>
    <name type="common">Streptoverticillium cinnamoneum</name>
    <dbReference type="NCBI Taxonomy" id="53446"/>
    <lineage>
        <taxon>Bacteria</taxon>
        <taxon>Bacillati</taxon>
        <taxon>Actinomycetota</taxon>
        <taxon>Actinomycetes</taxon>
        <taxon>Kitasatosporales</taxon>
        <taxon>Streptomycetaceae</taxon>
        <taxon>Streptomyces</taxon>
        <taxon>Streptomyces cinnamoneus group</taxon>
    </lineage>
</organism>
<feature type="transmembrane region" description="Helical" evidence="1">
    <location>
        <begin position="47"/>
        <end position="66"/>
    </location>
</feature>
<dbReference type="AlphaFoldDB" id="A0A2G1XNA1"/>
<keyword evidence="1" id="KW-0472">Membrane</keyword>
<keyword evidence="3" id="KW-1185">Reference proteome</keyword>
<evidence type="ECO:0000256" key="1">
    <source>
        <dbReference type="SAM" id="Phobius"/>
    </source>
</evidence>
<dbReference type="OrthoDB" id="3695943at2"/>
<comment type="caution">
    <text evidence="2">The sequence shown here is derived from an EMBL/GenBank/DDBJ whole genome shotgun (WGS) entry which is preliminary data.</text>
</comment>
<evidence type="ECO:0000313" key="2">
    <source>
        <dbReference type="EMBL" id="PHQ52661.1"/>
    </source>
</evidence>
<evidence type="ECO:0000313" key="3">
    <source>
        <dbReference type="Proteomes" id="UP000222531"/>
    </source>
</evidence>
<protein>
    <submittedName>
        <fullName evidence="2">Uncharacterized protein</fullName>
    </submittedName>
</protein>
<keyword evidence="1" id="KW-0812">Transmembrane</keyword>
<gene>
    <name evidence="2" type="ORF">BLA24_06035</name>
</gene>
<dbReference type="EMBL" id="NHZO01000073">
    <property type="protein sequence ID" value="PHQ52661.1"/>
    <property type="molecule type" value="Genomic_DNA"/>
</dbReference>
<accession>A0A2G1XNA1</accession>
<dbReference type="RefSeq" id="WP_099198143.1">
    <property type="nucleotide sequence ID" value="NZ_JBIRXA010000032.1"/>
</dbReference>
<keyword evidence="1" id="KW-1133">Transmembrane helix</keyword>
<feature type="transmembrane region" description="Helical" evidence="1">
    <location>
        <begin position="7"/>
        <end position="27"/>
    </location>
</feature>